<evidence type="ECO:0000313" key="2">
    <source>
        <dbReference type="EMBL" id="EFJ43807.1"/>
    </source>
</evidence>
<gene>
    <name evidence="2" type="ORF">VOLCADRAFT_95955</name>
</gene>
<sequence>MNRRCAVLAGVTAVLLIVALGAPPVLAADKALCEEARRVLPNDPNAKAFKSCATPTKISDACCQKLTGFGKYYDCLTDPSYKADIDSYLNGVTTVDKTKQMCGF</sequence>
<organism evidence="3">
    <name type="scientific">Volvox carteri f. nagariensis</name>
    <dbReference type="NCBI Taxonomy" id="3068"/>
    <lineage>
        <taxon>Eukaryota</taxon>
        <taxon>Viridiplantae</taxon>
        <taxon>Chlorophyta</taxon>
        <taxon>core chlorophytes</taxon>
        <taxon>Chlorophyceae</taxon>
        <taxon>CS clade</taxon>
        <taxon>Chlamydomonadales</taxon>
        <taxon>Volvocaceae</taxon>
        <taxon>Volvox</taxon>
    </lineage>
</organism>
<evidence type="ECO:0008006" key="4">
    <source>
        <dbReference type="Google" id="ProtNLM"/>
    </source>
</evidence>
<dbReference type="AlphaFoldDB" id="D8U8U1"/>
<feature type="chain" id="PRO_5003124268" description="Bifunctional inhibitor/plant lipid transfer protein/seed storage helical domain-containing protein" evidence="1">
    <location>
        <begin position="28"/>
        <end position="104"/>
    </location>
</feature>
<dbReference type="InParanoid" id="D8U8U1"/>
<dbReference type="EMBL" id="GL378369">
    <property type="protein sequence ID" value="EFJ43807.1"/>
    <property type="molecule type" value="Genomic_DNA"/>
</dbReference>
<protein>
    <recommendedName>
        <fullName evidence="4">Bifunctional inhibitor/plant lipid transfer protein/seed storage helical domain-containing protein</fullName>
    </recommendedName>
</protein>
<dbReference type="RefSeq" id="XP_002955053.1">
    <property type="nucleotide sequence ID" value="XM_002955007.1"/>
</dbReference>
<name>D8U8U1_VOLCA</name>
<reference evidence="2 3" key="1">
    <citation type="journal article" date="2010" name="Science">
        <title>Genomic analysis of organismal complexity in the multicellular green alga Volvox carteri.</title>
        <authorList>
            <person name="Prochnik S.E."/>
            <person name="Umen J."/>
            <person name="Nedelcu A.M."/>
            <person name="Hallmann A."/>
            <person name="Miller S.M."/>
            <person name="Nishii I."/>
            <person name="Ferris P."/>
            <person name="Kuo A."/>
            <person name="Mitros T."/>
            <person name="Fritz-Laylin L.K."/>
            <person name="Hellsten U."/>
            <person name="Chapman J."/>
            <person name="Simakov O."/>
            <person name="Rensing S.A."/>
            <person name="Terry A."/>
            <person name="Pangilinan J."/>
            <person name="Kapitonov V."/>
            <person name="Jurka J."/>
            <person name="Salamov A."/>
            <person name="Shapiro H."/>
            <person name="Schmutz J."/>
            <person name="Grimwood J."/>
            <person name="Lindquist E."/>
            <person name="Lucas S."/>
            <person name="Grigoriev I.V."/>
            <person name="Schmitt R."/>
            <person name="Kirk D."/>
            <person name="Rokhsar D.S."/>
        </authorList>
    </citation>
    <scope>NUCLEOTIDE SEQUENCE [LARGE SCALE GENOMIC DNA]</scope>
    <source>
        <strain evidence="3">f. Nagariensis / Eve</strain>
    </source>
</reference>
<dbReference type="Proteomes" id="UP000001058">
    <property type="component" value="Unassembled WGS sequence"/>
</dbReference>
<dbReference type="KEGG" id="vcn:VOLCADRAFT_95955"/>
<dbReference type="OrthoDB" id="538100at2759"/>
<keyword evidence="1" id="KW-0732">Signal</keyword>
<evidence type="ECO:0000256" key="1">
    <source>
        <dbReference type="SAM" id="SignalP"/>
    </source>
</evidence>
<accession>D8U8U1</accession>
<evidence type="ECO:0000313" key="3">
    <source>
        <dbReference type="Proteomes" id="UP000001058"/>
    </source>
</evidence>
<proteinExistence type="predicted"/>
<keyword evidence="3" id="KW-1185">Reference proteome</keyword>
<dbReference type="GeneID" id="9621932"/>
<feature type="signal peptide" evidence="1">
    <location>
        <begin position="1"/>
        <end position="27"/>
    </location>
</feature>